<dbReference type="FunFam" id="3.40.50.880:FF:000030">
    <property type="entry name" value="Gamma-glutamyl-gamma-aminobutyrate hydrolase PuuD"/>
    <property type="match status" value="1"/>
</dbReference>
<dbReference type="PROSITE" id="PS51273">
    <property type="entry name" value="GATASE_TYPE_1"/>
    <property type="match status" value="1"/>
</dbReference>
<dbReference type="PANTHER" id="PTHR43235:SF1">
    <property type="entry name" value="GLUTAMINE AMIDOTRANSFERASE PB2B2.05-RELATED"/>
    <property type="match status" value="1"/>
</dbReference>
<dbReference type="InterPro" id="IPR029062">
    <property type="entry name" value="Class_I_gatase-like"/>
</dbReference>
<evidence type="ECO:0000313" key="2">
    <source>
        <dbReference type="Proteomes" id="UP000294746"/>
    </source>
</evidence>
<dbReference type="GO" id="GO:0033969">
    <property type="term" value="F:gamma-glutamyl-gamma-aminobutyrate hydrolase activity"/>
    <property type="evidence" value="ECO:0007669"/>
    <property type="project" value="TreeGrafter"/>
</dbReference>
<gene>
    <name evidence="1" type="ORF">EDD57_13333</name>
</gene>
<dbReference type="RefSeq" id="WP_165873770.1">
    <property type="nucleotide sequence ID" value="NZ_SLXV01000033.1"/>
</dbReference>
<dbReference type="InterPro" id="IPR011697">
    <property type="entry name" value="Peptidase_C26"/>
</dbReference>
<name>A0A4R2RN37_9BACL</name>
<dbReference type="GO" id="GO:0005829">
    <property type="term" value="C:cytosol"/>
    <property type="evidence" value="ECO:0007669"/>
    <property type="project" value="TreeGrafter"/>
</dbReference>
<dbReference type="SUPFAM" id="SSF52317">
    <property type="entry name" value="Class I glutamine amidotransferase-like"/>
    <property type="match status" value="1"/>
</dbReference>
<comment type="caution">
    <text evidence="1">The sequence shown here is derived from an EMBL/GenBank/DDBJ whole genome shotgun (WGS) entry which is preliminary data.</text>
</comment>
<protein>
    <submittedName>
        <fullName evidence="1">Putative glutamine amidotransferase</fullName>
    </submittedName>
</protein>
<dbReference type="InterPro" id="IPR044668">
    <property type="entry name" value="PuuD-like"/>
</dbReference>
<proteinExistence type="predicted"/>
<evidence type="ECO:0000313" key="1">
    <source>
        <dbReference type="EMBL" id="TCP65440.1"/>
    </source>
</evidence>
<keyword evidence="1" id="KW-0315">Glutamine amidotransferase</keyword>
<accession>A0A4R2RN37</accession>
<reference evidence="1 2" key="1">
    <citation type="submission" date="2019-03" db="EMBL/GenBank/DDBJ databases">
        <title>Genomic Encyclopedia of Type Strains, Phase IV (KMG-IV): sequencing the most valuable type-strain genomes for metagenomic binning, comparative biology and taxonomic classification.</title>
        <authorList>
            <person name="Goeker M."/>
        </authorList>
    </citation>
    <scope>NUCLEOTIDE SEQUENCE [LARGE SCALE GENOMIC DNA]</scope>
    <source>
        <strain evidence="1 2">DSM 46831</strain>
    </source>
</reference>
<dbReference type="Pfam" id="PF07722">
    <property type="entry name" value="Peptidase_C26"/>
    <property type="match status" value="1"/>
</dbReference>
<organism evidence="1 2">
    <name type="scientific">Baia soyae</name>
    <dbReference type="NCBI Taxonomy" id="1544746"/>
    <lineage>
        <taxon>Bacteria</taxon>
        <taxon>Bacillati</taxon>
        <taxon>Bacillota</taxon>
        <taxon>Bacilli</taxon>
        <taxon>Bacillales</taxon>
        <taxon>Thermoactinomycetaceae</taxon>
        <taxon>Baia</taxon>
    </lineage>
</organism>
<dbReference type="GO" id="GO:0006598">
    <property type="term" value="P:polyamine catabolic process"/>
    <property type="evidence" value="ECO:0007669"/>
    <property type="project" value="TreeGrafter"/>
</dbReference>
<dbReference type="EMBL" id="SLXV01000033">
    <property type="protein sequence ID" value="TCP65440.1"/>
    <property type="molecule type" value="Genomic_DNA"/>
</dbReference>
<sequence>MCAMIGITTFIELDEFIKIRRAYANSVATAGGVPVLLSPIVDEKLAEELADRLDGLLLSGGGDINPIHYQEEPHPTLDLVCDIRDQYEFQLAKAFMNRKKPILAICRGAQVLNVVLGGTLIQDVPSQVTTDLPHSQEADRHIATHTIQIDPQSKLAEILDQCQIDVNSFHHQSVKDLPETCQATAYTSDGVVEAFEYQGDQFALAVQWHPEAMTHDEYSLKLFRYFVEKCACS</sequence>
<dbReference type="PANTHER" id="PTHR43235">
    <property type="entry name" value="GLUTAMINE AMIDOTRANSFERASE PB2B2.05-RELATED"/>
    <property type="match status" value="1"/>
</dbReference>
<keyword evidence="2" id="KW-1185">Reference proteome</keyword>
<dbReference type="CDD" id="cd01745">
    <property type="entry name" value="GATase1_2"/>
    <property type="match status" value="1"/>
</dbReference>
<dbReference type="Gene3D" id="3.40.50.880">
    <property type="match status" value="1"/>
</dbReference>
<keyword evidence="1" id="KW-0808">Transferase</keyword>
<dbReference type="GO" id="GO:0016740">
    <property type="term" value="F:transferase activity"/>
    <property type="evidence" value="ECO:0007669"/>
    <property type="project" value="UniProtKB-KW"/>
</dbReference>
<dbReference type="Proteomes" id="UP000294746">
    <property type="component" value="Unassembled WGS sequence"/>
</dbReference>
<dbReference type="AlphaFoldDB" id="A0A4R2RN37"/>